<organism evidence="8 9">
    <name type="scientific">Bradyrhizobium nitroreducens</name>
    <dbReference type="NCBI Taxonomy" id="709803"/>
    <lineage>
        <taxon>Bacteria</taxon>
        <taxon>Pseudomonadati</taxon>
        <taxon>Pseudomonadota</taxon>
        <taxon>Alphaproteobacteria</taxon>
        <taxon>Hyphomicrobiales</taxon>
        <taxon>Nitrobacteraceae</taxon>
        <taxon>Bradyrhizobium</taxon>
    </lineage>
</organism>
<comment type="similarity">
    <text evidence="2">Belongs to the LysR transcriptional regulatory family.</text>
</comment>
<name>A0A2M6UJP4_9BRAD</name>
<keyword evidence="3" id="KW-0805">Transcription regulation</keyword>
<evidence type="ECO:0000256" key="1">
    <source>
        <dbReference type="ARBA" id="ARBA00003502"/>
    </source>
</evidence>
<dbReference type="GO" id="GO:0043565">
    <property type="term" value="F:sequence-specific DNA binding"/>
    <property type="evidence" value="ECO:0007669"/>
    <property type="project" value="TreeGrafter"/>
</dbReference>
<dbReference type="PANTHER" id="PTHR30537:SF71">
    <property type="entry name" value="TRANSCRIPTIONAL REGULATORY PROTEIN"/>
    <property type="match status" value="1"/>
</dbReference>
<evidence type="ECO:0000256" key="3">
    <source>
        <dbReference type="ARBA" id="ARBA00023015"/>
    </source>
</evidence>
<evidence type="ECO:0000313" key="8">
    <source>
        <dbReference type="EMBL" id="PIT04788.1"/>
    </source>
</evidence>
<evidence type="ECO:0000313" key="9">
    <source>
        <dbReference type="Proteomes" id="UP000228930"/>
    </source>
</evidence>
<feature type="domain" description="HTH lysR-type" evidence="7">
    <location>
        <begin position="1"/>
        <end position="60"/>
    </location>
</feature>
<comment type="function">
    <text evidence="1">NodD regulates the expression of the nodABCFE genes which encode other nodulation proteins. NodD is also a negative regulator of its own expression. Binds flavonoids as inducers.</text>
</comment>
<proteinExistence type="inferred from homology"/>
<dbReference type="GO" id="GO:0003700">
    <property type="term" value="F:DNA-binding transcription factor activity"/>
    <property type="evidence" value="ECO:0007669"/>
    <property type="project" value="InterPro"/>
</dbReference>
<dbReference type="InterPro" id="IPR000847">
    <property type="entry name" value="LysR_HTH_N"/>
</dbReference>
<dbReference type="Pfam" id="PF00126">
    <property type="entry name" value="HTH_1"/>
    <property type="match status" value="1"/>
</dbReference>
<keyword evidence="4" id="KW-0238">DNA-binding</keyword>
<dbReference type="PANTHER" id="PTHR30537">
    <property type="entry name" value="HTH-TYPE TRANSCRIPTIONAL REGULATOR"/>
    <property type="match status" value="1"/>
</dbReference>
<dbReference type="SUPFAM" id="SSF46785">
    <property type="entry name" value="Winged helix' DNA-binding domain"/>
    <property type="match status" value="1"/>
</dbReference>
<dbReference type="SUPFAM" id="SSF53850">
    <property type="entry name" value="Periplasmic binding protein-like II"/>
    <property type="match status" value="1"/>
</dbReference>
<reference evidence="8 9" key="1">
    <citation type="submission" date="2015-06" db="EMBL/GenBank/DDBJ databases">
        <title>Comparative genome analysis of nirS-carrying Bradyrhizobium sp. strains.</title>
        <authorList>
            <person name="Ishii S."/>
            <person name="Jang J."/>
            <person name="Nishizawa T."/>
            <person name="Senoo K."/>
        </authorList>
    </citation>
    <scope>NUCLEOTIDE SEQUENCE [LARGE SCALE GENOMIC DNA]</scope>
    <source>
        <strain evidence="8 9">TSA1</strain>
    </source>
</reference>
<dbReference type="FunFam" id="3.40.190.290:FF:000001">
    <property type="entry name" value="Transcriptional regulator, LysR family"/>
    <property type="match status" value="1"/>
</dbReference>
<dbReference type="RefSeq" id="WP_100179906.1">
    <property type="nucleotide sequence ID" value="NZ_LFJC01000003.1"/>
</dbReference>
<evidence type="ECO:0000256" key="6">
    <source>
        <dbReference type="SAM" id="MobiDB-lite"/>
    </source>
</evidence>
<dbReference type="InterPro" id="IPR036390">
    <property type="entry name" value="WH_DNA-bd_sf"/>
</dbReference>
<dbReference type="Gene3D" id="1.10.10.10">
    <property type="entry name" value="Winged helix-like DNA-binding domain superfamily/Winged helix DNA-binding domain"/>
    <property type="match status" value="1"/>
</dbReference>
<dbReference type="AlphaFoldDB" id="A0A2M6UJP4"/>
<comment type="caution">
    <text evidence="8">The sequence shown here is derived from an EMBL/GenBank/DDBJ whole genome shotgun (WGS) entry which is preliminary data.</text>
</comment>
<evidence type="ECO:0000256" key="5">
    <source>
        <dbReference type="ARBA" id="ARBA00023163"/>
    </source>
</evidence>
<dbReference type="GO" id="GO:0006351">
    <property type="term" value="P:DNA-templated transcription"/>
    <property type="evidence" value="ECO:0007669"/>
    <property type="project" value="TreeGrafter"/>
</dbReference>
<feature type="compositionally biased region" description="Low complexity" evidence="6">
    <location>
        <begin position="310"/>
        <end position="321"/>
    </location>
</feature>
<keyword evidence="9" id="KW-1185">Reference proteome</keyword>
<sequence length="329" mass="36270">MDNRIGEMQVFLRVVEAKSYSEAARRLLMTPSTVSKLIGRIEARLGVRLFERSTRRLSLTSEGRMYHDKSVALLAELDGIERGISRGAAAAGGTIRVNTTVSFGILGLEPLLPAFWQAHPEIVVDISLSDEIVDMYLDRTDVAFRVGPLQASAMVARRIGVVKRRIVASPDYINRLGKPKKVQDLSRHNCLGFNFRRSAPVWPLKESGRIVDRAISGSLLANNAQSLRRMAIAGIGLARLADYHVRDDISAGHLVEVLEGTAGDEEQIHALYHGGPRLPFRVRAFLDFMCPRLTDFMEGRARNGRQAVQASGGRIAANSARRSSRKDGS</sequence>
<dbReference type="InterPro" id="IPR005119">
    <property type="entry name" value="LysR_subst-bd"/>
</dbReference>
<dbReference type="Proteomes" id="UP000228930">
    <property type="component" value="Unassembled WGS sequence"/>
</dbReference>
<dbReference type="PROSITE" id="PS50931">
    <property type="entry name" value="HTH_LYSR"/>
    <property type="match status" value="1"/>
</dbReference>
<dbReference type="EMBL" id="LFJC01000003">
    <property type="protein sequence ID" value="PIT04788.1"/>
    <property type="molecule type" value="Genomic_DNA"/>
</dbReference>
<dbReference type="InterPro" id="IPR036388">
    <property type="entry name" value="WH-like_DNA-bd_sf"/>
</dbReference>
<dbReference type="FunFam" id="1.10.10.10:FF:000001">
    <property type="entry name" value="LysR family transcriptional regulator"/>
    <property type="match status" value="1"/>
</dbReference>
<gene>
    <name evidence="8" type="ORF">TSA1_31600</name>
</gene>
<protein>
    <submittedName>
        <fullName evidence="8">LysR family transcriptional regulator</fullName>
    </submittedName>
</protein>
<dbReference type="Pfam" id="PF03466">
    <property type="entry name" value="LysR_substrate"/>
    <property type="match status" value="1"/>
</dbReference>
<accession>A0A2M6UJP4</accession>
<dbReference type="InterPro" id="IPR058163">
    <property type="entry name" value="LysR-type_TF_proteobact-type"/>
</dbReference>
<feature type="region of interest" description="Disordered" evidence="6">
    <location>
        <begin position="307"/>
        <end position="329"/>
    </location>
</feature>
<evidence type="ECO:0000256" key="2">
    <source>
        <dbReference type="ARBA" id="ARBA00009437"/>
    </source>
</evidence>
<evidence type="ECO:0000256" key="4">
    <source>
        <dbReference type="ARBA" id="ARBA00023125"/>
    </source>
</evidence>
<keyword evidence="5" id="KW-0804">Transcription</keyword>
<dbReference type="CDD" id="cd08480">
    <property type="entry name" value="PBP2_CrgA_like_10"/>
    <property type="match status" value="1"/>
</dbReference>
<dbReference type="Gene3D" id="3.40.190.290">
    <property type="match status" value="1"/>
</dbReference>
<evidence type="ECO:0000259" key="7">
    <source>
        <dbReference type="PROSITE" id="PS50931"/>
    </source>
</evidence>